<dbReference type="Pfam" id="PF08522">
    <property type="entry name" value="BT_3987-like_N"/>
    <property type="match status" value="1"/>
</dbReference>
<keyword evidence="1" id="KW-0732">Signal</keyword>
<feature type="chain" id="PRO_5008529198" description="BT-3987-like N-terminal domain-containing protein" evidence="1">
    <location>
        <begin position="19"/>
        <end position="411"/>
    </location>
</feature>
<dbReference type="RefSeq" id="WP_068959850.1">
    <property type="nucleotide sequence ID" value="NZ_CAJTAP010000008.1"/>
</dbReference>
<accession>A0A1B1S6M8</accession>
<dbReference type="Gene3D" id="2.60.120.200">
    <property type="match status" value="1"/>
</dbReference>
<name>A0A1B1S6M8_9BACT</name>
<feature type="signal peptide" evidence="1">
    <location>
        <begin position="1"/>
        <end position="18"/>
    </location>
</feature>
<sequence length="411" mass="45214">MKTTILHRSILFAAAAFALTACNSEGDKFDYDKNLAFMSGTDVDPIRKFVVEDTPTSENVSVSLVAPLDRDLTVKVAIDPSKVDEYNRQHQTSYFPIPDGAAELVNDQAVIPAGKSFSDALQVRMVSTEDFEEGRTYLIPVTIVDADGVEILAAQRTAYLQVARILQFTALDIANPTMYSNFIFDDSKMVDMSGGFTYELKVWGLNYNQNGNGNPTRLCSFTAKDESNSSMLRFSENGKPARSLQWVCPGGNIVSNTLFDTNRWYLLSFTFDGSNLTMYIDGNKDTEGSYSGTDPIHFQRIELGMSWGGGYPASQRFNGRIAEMRVWNRALSPGEIKLGTCGVDAGSEGLVAYWKFNEGSGSIFHDATGHGYDMDWANTSRDKSENGVMVATPEAAGAINWVNDDNNKCAE</sequence>
<dbReference type="GeneID" id="65535404"/>
<organism evidence="3 4">
    <name type="scientific">Muribaculum intestinale</name>
    <dbReference type="NCBI Taxonomy" id="1796646"/>
    <lineage>
        <taxon>Bacteria</taxon>
        <taxon>Pseudomonadati</taxon>
        <taxon>Bacteroidota</taxon>
        <taxon>Bacteroidia</taxon>
        <taxon>Bacteroidales</taxon>
        <taxon>Muribaculaceae</taxon>
        <taxon>Muribaculum</taxon>
    </lineage>
</organism>
<dbReference type="GO" id="GO:0004553">
    <property type="term" value="F:hydrolase activity, hydrolyzing O-glycosyl compounds"/>
    <property type="evidence" value="ECO:0007669"/>
    <property type="project" value="UniProtKB-ARBA"/>
</dbReference>
<dbReference type="InterPro" id="IPR013320">
    <property type="entry name" value="ConA-like_dom_sf"/>
</dbReference>
<dbReference type="EMBL" id="CP015402">
    <property type="protein sequence ID" value="ANU62451.1"/>
    <property type="molecule type" value="Genomic_DNA"/>
</dbReference>
<evidence type="ECO:0000259" key="2">
    <source>
        <dbReference type="Pfam" id="PF08522"/>
    </source>
</evidence>
<evidence type="ECO:0000313" key="3">
    <source>
        <dbReference type="EMBL" id="ANU62451.1"/>
    </source>
</evidence>
<dbReference type="STRING" id="1796646.A4V02_00950"/>
<gene>
    <name evidence="3" type="ORF">A4V02_00950</name>
</gene>
<protein>
    <recommendedName>
        <fullName evidence="2">BT-3987-like N-terminal domain-containing protein</fullName>
    </recommendedName>
</protein>
<dbReference type="KEGG" id="pary:A4V02_00950"/>
<dbReference type="Proteomes" id="UP000186351">
    <property type="component" value="Chromosome"/>
</dbReference>
<feature type="domain" description="BT-3987-like N-terminal" evidence="2">
    <location>
        <begin position="52"/>
        <end position="148"/>
    </location>
</feature>
<proteinExistence type="predicted"/>
<accession>A0A1Z2XF65</accession>
<evidence type="ECO:0000313" key="4">
    <source>
        <dbReference type="Proteomes" id="UP000186351"/>
    </source>
</evidence>
<dbReference type="InterPro" id="IPR013728">
    <property type="entry name" value="BT_3987-like_N"/>
</dbReference>
<evidence type="ECO:0000256" key="1">
    <source>
        <dbReference type="SAM" id="SignalP"/>
    </source>
</evidence>
<dbReference type="Gene3D" id="2.60.40.1740">
    <property type="entry name" value="hypothetical protein (bacova_03559)"/>
    <property type="match status" value="1"/>
</dbReference>
<dbReference type="OrthoDB" id="1037816at2"/>
<dbReference type="SUPFAM" id="SSF49899">
    <property type="entry name" value="Concanavalin A-like lectins/glucanases"/>
    <property type="match status" value="1"/>
</dbReference>
<reference evidence="4" key="1">
    <citation type="submission" date="2016-04" db="EMBL/GenBank/DDBJ databases">
        <title>Complete Genome Sequences of Twelve Strains of a Stable Defined Moderately Diverse Mouse Microbiota 2 (sDMDMm2).</title>
        <authorList>
            <person name="Uchimura Y."/>
            <person name="Wyss M."/>
            <person name="Brugiroux S."/>
            <person name="Limenitakis J.P."/>
            <person name="Stecher B."/>
            <person name="McCoy K.D."/>
            <person name="Macpherson A.J."/>
        </authorList>
    </citation>
    <scope>NUCLEOTIDE SEQUENCE [LARGE SCALE GENOMIC DNA]</scope>
    <source>
        <strain evidence="4">YL27</strain>
    </source>
</reference>
<dbReference type="AlphaFoldDB" id="A0A1B1S6M8"/>
<keyword evidence="4" id="KW-1185">Reference proteome</keyword>
<dbReference type="GO" id="GO:0005975">
    <property type="term" value="P:carbohydrate metabolic process"/>
    <property type="evidence" value="ECO:0007669"/>
    <property type="project" value="UniProtKB-ARBA"/>
</dbReference>
<dbReference type="Pfam" id="PF13385">
    <property type="entry name" value="Laminin_G_3"/>
    <property type="match status" value="1"/>
</dbReference>
<dbReference type="PROSITE" id="PS51257">
    <property type="entry name" value="PROKAR_LIPOPROTEIN"/>
    <property type="match status" value="1"/>
</dbReference>